<dbReference type="PANTHER" id="PTHR42733">
    <property type="entry name" value="DJ-1 PROTEIN"/>
    <property type="match status" value="1"/>
</dbReference>
<dbReference type="EMBL" id="CP022521">
    <property type="protein sequence ID" value="ASO20343.1"/>
    <property type="molecule type" value="Genomic_DNA"/>
</dbReference>
<name>A0A221W3U0_9PSEU</name>
<dbReference type="NCBIfam" id="TIGR01382">
    <property type="entry name" value="PfpI"/>
    <property type="match status" value="1"/>
</dbReference>
<dbReference type="KEGG" id="ahg:AHOG_13500"/>
<dbReference type="PANTHER" id="PTHR42733:SF12">
    <property type="entry name" value="PROTEINASE"/>
    <property type="match status" value="1"/>
</dbReference>
<dbReference type="Gene3D" id="3.40.50.880">
    <property type="match status" value="1"/>
</dbReference>
<dbReference type="RefSeq" id="WP_093941684.1">
    <property type="nucleotide sequence ID" value="NZ_CP022521.1"/>
</dbReference>
<dbReference type="Pfam" id="PF01965">
    <property type="entry name" value="DJ-1_PfpI"/>
    <property type="match status" value="1"/>
</dbReference>
<reference evidence="2 3" key="1">
    <citation type="submission" date="2017-07" db="EMBL/GenBank/DDBJ databases">
        <title>Complete genome sequence of Actinoalloteichus hoggarensis DSM 45943, type strain of Actinoalloteichus hoggarensis.</title>
        <authorList>
            <person name="Ruckert C."/>
            <person name="Nouioui I."/>
            <person name="Willmese J."/>
            <person name="van Wezel G."/>
            <person name="Klenk H.-P."/>
            <person name="Kalinowski J."/>
            <person name="Zotchev S.B."/>
        </authorList>
    </citation>
    <scope>NUCLEOTIDE SEQUENCE [LARGE SCALE GENOMIC DNA]</scope>
    <source>
        <strain evidence="2 3">DSM 45943</strain>
    </source>
</reference>
<dbReference type="Proteomes" id="UP000204221">
    <property type="component" value="Chromosome"/>
</dbReference>
<evidence type="ECO:0000313" key="3">
    <source>
        <dbReference type="Proteomes" id="UP000204221"/>
    </source>
</evidence>
<accession>A0A221W3U0</accession>
<protein>
    <submittedName>
        <fullName evidence="2">Putative cysteine protease YraA</fullName>
        <ecNumber evidence="2">3.2.-.-</ecNumber>
    </submittedName>
</protein>
<gene>
    <name evidence="2" type="primary">yraA1</name>
    <name evidence="2" type="ORF">AHOG_13500</name>
</gene>
<keyword evidence="2" id="KW-0326">Glycosidase</keyword>
<dbReference type="GO" id="GO:0016798">
    <property type="term" value="F:hydrolase activity, acting on glycosyl bonds"/>
    <property type="evidence" value="ECO:0007669"/>
    <property type="project" value="UniProtKB-KW"/>
</dbReference>
<dbReference type="InterPro" id="IPR002818">
    <property type="entry name" value="DJ-1/PfpI"/>
</dbReference>
<proteinExistence type="inferred from homology"/>
<evidence type="ECO:0000256" key="1">
    <source>
        <dbReference type="ARBA" id="ARBA00008542"/>
    </source>
</evidence>
<dbReference type="InterPro" id="IPR029062">
    <property type="entry name" value="Class_I_gatase-like"/>
</dbReference>
<dbReference type="EC" id="3.2.-.-" evidence="2"/>
<comment type="similarity">
    <text evidence="1">Belongs to the peptidase C56 family.</text>
</comment>
<dbReference type="GO" id="GO:0008233">
    <property type="term" value="F:peptidase activity"/>
    <property type="evidence" value="ECO:0007669"/>
    <property type="project" value="UniProtKB-KW"/>
</dbReference>
<dbReference type="GO" id="GO:0006508">
    <property type="term" value="P:proteolysis"/>
    <property type="evidence" value="ECO:0007669"/>
    <property type="project" value="UniProtKB-KW"/>
</dbReference>
<keyword evidence="3" id="KW-1185">Reference proteome</keyword>
<dbReference type="InterPro" id="IPR006286">
    <property type="entry name" value="C56_PfpI-like"/>
</dbReference>
<organism evidence="2 3">
    <name type="scientific">Actinoalloteichus hoggarensis</name>
    <dbReference type="NCBI Taxonomy" id="1470176"/>
    <lineage>
        <taxon>Bacteria</taxon>
        <taxon>Bacillati</taxon>
        <taxon>Actinomycetota</taxon>
        <taxon>Actinomycetes</taxon>
        <taxon>Pseudonocardiales</taxon>
        <taxon>Pseudonocardiaceae</taxon>
        <taxon>Actinoalloteichus</taxon>
    </lineage>
</organism>
<sequence>MGRRLDGHRVAILAADGVEQVELVQPREAVEAEGARTTLLSVASGEIQAMNSDIEPADTFAVDRVVSTATADDYDALILPGGTVNPDKLRQDEAAVGFVRDFFRAGKPVGVICHGPITLIEADVARGRTLTSFPSIRTDLRNAGAVVVDREVATDQGLVSSRSPGDLPAFCAKIVEEFAEGIHPVHDEGATAR</sequence>
<evidence type="ECO:0000313" key="2">
    <source>
        <dbReference type="EMBL" id="ASO20343.1"/>
    </source>
</evidence>
<keyword evidence="2" id="KW-0645">Protease</keyword>
<dbReference type="CDD" id="cd03134">
    <property type="entry name" value="GATase1_PfpI_like"/>
    <property type="match status" value="1"/>
</dbReference>
<dbReference type="PROSITE" id="PS51276">
    <property type="entry name" value="PEPTIDASE_C56_PFPI"/>
    <property type="match status" value="1"/>
</dbReference>
<dbReference type="AlphaFoldDB" id="A0A221W3U0"/>
<dbReference type="OrthoDB" id="9792284at2"/>
<dbReference type="SUPFAM" id="SSF52317">
    <property type="entry name" value="Class I glutamine amidotransferase-like"/>
    <property type="match status" value="1"/>
</dbReference>
<keyword evidence="2" id="KW-0378">Hydrolase</keyword>